<name>V4KKP2_EUTSA</name>
<evidence type="ECO:0000313" key="1">
    <source>
        <dbReference type="EMBL" id="ESQ27843.1"/>
    </source>
</evidence>
<dbReference type="Proteomes" id="UP000030689">
    <property type="component" value="Unassembled WGS sequence"/>
</dbReference>
<protein>
    <submittedName>
        <fullName evidence="1">Uncharacterized protein</fullName>
    </submittedName>
</protein>
<evidence type="ECO:0000313" key="2">
    <source>
        <dbReference type="Proteomes" id="UP000030689"/>
    </source>
</evidence>
<sequence>MSEIITSIEKLNVASLACSSSLICKRIFSFAHQKFHSSLDPSFWGSFCSLDLQLFLDSSIARWSMISEDF</sequence>
<dbReference type="AlphaFoldDB" id="V4KKP2"/>
<dbReference type="KEGG" id="eus:EUTSA_v10019409mg"/>
<organism evidence="1 2">
    <name type="scientific">Eutrema salsugineum</name>
    <name type="common">Saltwater cress</name>
    <name type="synonym">Sisymbrium salsugineum</name>
    <dbReference type="NCBI Taxonomy" id="72664"/>
    <lineage>
        <taxon>Eukaryota</taxon>
        <taxon>Viridiplantae</taxon>
        <taxon>Streptophyta</taxon>
        <taxon>Embryophyta</taxon>
        <taxon>Tracheophyta</taxon>
        <taxon>Spermatophyta</taxon>
        <taxon>Magnoliopsida</taxon>
        <taxon>eudicotyledons</taxon>
        <taxon>Gunneridae</taxon>
        <taxon>Pentapetalae</taxon>
        <taxon>rosids</taxon>
        <taxon>malvids</taxon>
        <taxon>Brassicales</taxon>
        <taxon>Brassicaceae</taxon>
        <taxon>Eutremeae</taxon>
        <taxon>Eutrema</taxon>
    </lineage>
</organism>
<dbReference type="Gramene" id="ESQ27843">
    <property type="protein sequence ID" value="ESQ27843"/>
    <property type="gene ID" value="EUTSA_v10019409mg"/>
</dbReference>
<gene>
    <name evidence="1" type="ORF">EUTSA_v10019409mg</name>
</gene>
<proteinExistence type="predicted"/>
<reference evidence="1 2" key="1">
    <citation type="journal article" date="2013" name="Front. Plant Sci.">
        <title>The Reference Genome of the Halophytic Plant Eutrema salsugineum.</title>
        <authorList>
            <person name="Yang R."/>
            <person name="Jarvis D.E."/>
            <person name="Chen H."/>
            <person name="Beilstein M.A."/>
            <person name="Grimwood J."/>
            <person name="Jenkins J."/>
            <person name="Shu S."/>
            <person name="Prochnik S."/>
            <person name="Xin M."/>
            <person name="Ma C."/>
            <person name="Schmutz J."/>
            <person name="Wing R.A."/>
            <person name="Mitchell-Olds T."/>
            <person name="Schumaker K.S."/>
            <person name="Wang X."/>
        </authorList>
    </citation>
    <scope>NUCLEOTIDE SEQUENCE [LARGE SCALE GENOMIC DNA]</scope>
</reference>
<dbReference type="EMBL" id="KI517953">
    <property type="protein sequence ID" value="ESQ27843.1"/>
    <property type="molecule type" value="Genomic_DNA"/>
</dbReference>
<keyword evidence="2" id="KW-1185">Reference proteome</keyword>
<accession>V4KKP2</accession>